<dbReference type="Proteomes" id="UP001235269">
    <property type="component" value="Unassembled WGS sequence"/>
</dbReference>
<reference evidence="3 4" key="1">
    <citation type="submission" date="2023-07" db="EMBL/GenBank/DDBJ databases">
        <title>Genomic Encyclopedia of Type Strains, Phase IV (KMG-IV): sequencing the most valuable type-strain genomes for metagenomic binning, comparative biology and taxonomic classification.</title>
        <authorList>
            <person name="Goeker M."/>
        </authorList>
    </citation>
    <scope>NUCLEOTIDE SEQUENCE [LARGE SCALE GENOMIC DNA]</scope>
    <source>
        <strain evidence="3 4">DSM 100301</strain>
    </source>
</reference>
<evidence type="ECO:0008006" key="5">
    <source>
        <dbReference type="Google" id="ProtNLM"/>
    </source>
</evidence>
<name>A0ABU0IG77_9HYPH</name>
<protein>
    <recommendedName>
        <fullName evidence="5">Lipoprotein</fullName>
    </recommendedName>
</protein>
<comment type="caution">
    <text evidence="3">The sequence shown here is derived from an EMBL/GenBank/DDBJ whole genome shotgun (WGS) entry which is preliminary data.</text>
</comment>
<keyword evidence="2" id="KW-0732">Signal</keyword>
<feature type="signal peptide" evidence="2">
    <location>
        <begin position="1"/>
        <end position="24"/>
    </location>
</feature>
<dbReference type="RefSeq" id="WP_307159418.1">
    <property type="nucleotide sequence ID" value="NZ_JAUSWH010000013.1"/>
</dbReference>
<feature type="chain" id="PRO_5046982220" description="Lipoprotein" evidence="2">
    <location>
        <begin position="25"/>
        <end position="271"/>
    </location>
</feature>
<evidence type="ECO:0000256" key="2">
    <source>
        <dbReference type="SAM" id="SignalP"/>
    </source>
</evidence>
<feature type="compositionally biased region" description="Low complexity" evidence="1">
    <location>
        <begin position="71"/>
        <end position="80"/>
    </location>
</feature>
<evidence type="ECO:0000313" key="4">
    <source>
        <dbReference type="Proteomes" id="UP001235269"/>
    </source>
</evidence>
<evidence type="ECO:0000313" key="3">
    <source>
        <dbReference type="EMBL" id="MDQ0457244.1"/>
    </source>
</evidence>
<organism evidence="3 4">
    <name type="scientific">Rhizobium paknamense</name>
    <dbReference type="NCBI Taxonomy" id="1206817"/>
    <lineage>
        <taxon>Bacteria</taxon>
        <taxon>Pseudomonadati</taxon>
        <taxon>Pseudomonadota</taxon>
        <taxon>Alphaproteobacteria</taxon>
        <taxon>Hyphomicrobiales</taxon>
        <taxon>Rhizobiaceae</taxon>
        <taxon>Rhizobium/Agrobacterium group</taxon>
        <taxon>Rhizobium</taxon>
    </lineage>
</organism>
<proteinExistence type="predicted"/>
<accession>A0ABU0IG77</accession>
<feature type="region of interest" description="Disordered" evidence="1">
    <location>
        <begin position="230"/>
        <end position="258"/>
    </location>
</feature>
<feature type="compositionally biased region" description="Polar residues" evidence="1">
    <location>
        <begin position="234"/>
        <end position="244"/>
    </location>
</feature>
<dbReference type="EMBL" id="JAUSWH010000013">
    <property type="protein sequence ID" value="MDQ0457244.1"/>
    <property type="molecule type" value="Genomic_DNA"/>
</dbReference>
<evidence type="ECO:0000256" key="1">
    <source>
        <dbReference type="SAM" id="MobiDB-lite"/>
    </source>
</evidence>
<sequence>MTSKTKAKGRIAPALLLATTAVLAGCTTQKAELPPLEQGAIGDADAVAANTPAAKPASGLKQPYRDPYVSAAPKTAQQKPAKPVVLPAEVAENLAANVQSDAAPVSTPHAAAPTEADAANSSIVPQNMPTRRFQATVASVFSVQSPPAQPVQTQNPQMRPETAMVPAQQPVQQPMRAPTKAEIQAGLAPDPHKARQAVRPKQQAVLQQYQQGQPMSEGVPAQLQATMPAAMKAQANSGGVSQMEQIEGDPKQQSMTKDGFLKKFLAKFRKN</sequence>
<gene>
    <name evidence="3" type="ORF">QO005_003593</name>
</gene>
<dbReference type="PROSITE" id="PS51257">
    <property type="entry name" value="PROKAR_LIPOPROTEIN"/>
    <property type="match status" value="1"/>
</dbReference>
<keyword evidence="4" id="KW-1185">Reference proteome</keyword>
<feature type="region of interest" description="Disordered" evidence="1">
    <location>
        <begin position="52"/>
        <end position="80"/>
    </location>
</feature>